<evidence type="ECO:0000259" key="2">
    <source>
        <dbReference type="Pfam" id="PF20148"/>
    </source>
</evidence>
<dbReference type="Pfam" id="PF20148">
    <property type="entry name" value="DUF6531"/>
    <property type="match status" value="1"/>
</dbReference>
<comment type="caution">
    <text evidence="4">The sequence shown here is derived from an EMBL/GenBank/DDBJ whole genome shotgun (WGS) entry which is preliminary data.</text>
</comment>
<dbReference type="NCBIfam" id="TIGR03696">
    <property type="entry name" value="Rhs_assc_core"/>
    <property type="match status" value="1"/>
</dbReference>
<evidence type="ECO:0000259" key="3">
    <source>
        <dbReference type="Pfam" id="PF25023"/>
    </source>
</evidence>
<dbReference type="Proteomes" id="UP001596507">
    <property type="component" value="Unassembled WGS sequence"/>
</dbReference>
<dbReference type="InterPro" id="IPR022385">
    <property type="entry name" value="Rhs_assc_core"/>
</dbReference>
<evidence type="ECO:0000313" key="4">
    <source>
        <dbReference type="EMBL" id="MFC7270137.1"/>
    </source>
</evidence>
<feature type="domain" description="Teneurin-like YD-shell" evidence="3">
    <location>
        <begin position="907"/>
        <end position="1035"/>
    </location>
</feature>
<dbReference type="InterPro" id="IPR050708">
    <property type="entry name" value="T6SS_VgrG/RHS"/>
</dbReference>
<dbReference type="PANTHER" id="PTHR32305">
    <property type="match status" value="1"/>
</dbReference>
<proteinExistence type="predicted"/>
<feature type="domain" description="Teneurin-like YD-shell" evidence="3">
    <location>
        <begin position="1328"/>
        <end position="1632"/>
    </location>
</feature>
<keyword evidence="5" id="KW-1185">Reference proteome</keyword>
<dbReference type="InterPro" id="IPR056823">
    <property type="entry name" value="TEN-like_YD-shell"/>
</dbReference>
<evidence type="ECO:0000313" key="5">
    <source>
        <dbReference type="Proteomes" id="UP001596507"/>
    </source>
</evidence>
<organism evidence="4 5">
    <name type="scientific">Microbacterium fluvii</name>
    <dbReference type="NCBI Taxonomy" id="415215"/>
    <lineage>
        <taxon>Bacteria</taxon>
        <taxon>Bacillati</taxon>
        <taxon>Actinomycetota</taxon>
        <taxon>Actinomycetes</taxon>
        <taxon>Micrococcales</taxon>
        <taxon>Microbacteriaceae</taxon>
        <taxon>Microbacterium</taxon>
    </lineage>
</organism>
<dbReference type="PANTHER" id="PTHR32305:SF15">
    <property type="entry name" value="PROTEIN RHSA-RELATED"/>
    <property type="match status" value="1"/>
</dbReference>
<dbReference type="InterPro" id="IPR045351">
    <property type="entry name" value="DUF6531"/>
</dbReference>
<dbReference type="NCBIfam" id="TIGR01643">
    <property type="entry name" value="YD_repeat_2x"/>
    <property type="match status" value="12"/>
</dbReference>
<feature type="domain" description="Teneurin-like YD-shell" evidence="3">
    <location>
        <begin position="1052"/>
        <end position="1203"/>
    </location>
</feature>
<dbReference type="Pfam" id="PF05593">
    <property type="entry name" value="RHS_repeat"/>
    <property type="match status" value="4"/>
</dbReference>
<sequence>MVIRDVTDGVDVKECTTGTVCATTVAFTSGGPHEYVATVGSLTSSSVSVARSAWALTLEASETEIGAGEVTTLIATANQDVADTSGEYAIAIFNASEGTRIATCPSGASCEVEVSSYEAPTWASDYVAVVSAAADTTSETPSEAIDVQASSDPVTVTRKSWSINVAVSVEVLWPSETTNVNVTLDQDLADTNGLYSLYIVEIPGGQVIGQCDTGTVCDATISWSQLDDVAPSSRYYVAYVALRSSAPVSSGESITGIIGGGGSTGVRAADWEITVTPDDVQELAAGDVMEVHVSTNQDVGDTGGRYVTYIVDYYANKVVKTCDDGYTCDYETSFYTEQDRGTDDWGTFIAYVGSPGATTLYGETGIQNMRVAGTDPTWMYRKHWDATMKRTSSTTVTLTSNQDVSKTNGYFTWYLYYIADGPVASPVLTDTCDSGPRCVFSASAVGPGHYEAFLARKDTEFSSSGTPANYLAWTYLHLEGPQLPQYPNLTSATGRGEMSGGGNPAQGSCDCGRADPVNTATGEFYLSESDISLAGQGPLLTAERTYSTTGAGSVGAFGHGWTSGLDTHLSILADTDDANPLPRQIEVQQENGSILVFTRNELSSTFSAPERVRATLTWDDSDSEWLLVRNGTQYMRFSEAGNLLAVADPDGNTTTLVYSAGKLSEVRASGGRELSIEWTGGRISEITDSAGRAVLYTYDDDDLVSVTGVDGVVTAYEYDNSHLLTAIVQPGGGRTENVYDDVDRVISQSDPLERITTFTYDYSGTVTTWPDGSQTIDRYAGGMLIEQVLTAGTDAEAITQYTYNELNLLSSVLGPEDGLTTYTYDEDGRRLSQSDALGRESTWTYGTALSPLTFTDPEGGTTTSTYNEAGHPLTITSPGGAEQSWTYNSDGTVATYETATGATTVYDYDSAGRNTSVVDAELRETSFSYNGFGMPISTIAPGGAATTTSYDDAGRTIAVEDPLGRVTSYVYDDDGNLTSVTNAEAETTTYAYDDAGQNTLVTDPEGDQTAMVYDAVGRVASVTDPLGHTTRFTHDSYGNTLTSTDPLDRTSTATYDLAGRLLQTQTPSGATTSYARDTAGQVTAVTDALGNTTSFGYNDAGQVTSIEDPLGRLTTTTYDAEGRVDEVTLPDLSTQSYEYDLAGNVTGFTNADGFETSYEYTDTGLLSARTDPGNLVTAFEYNNAGRLSVKTLPDGSETAYTYNAGGQVIGVAYSSSATQDVSYEYDDAQRVTSITDATGTTTLEYDKAGRIVTETDGGGEELGYTYDAAGRLTSVDYPVVGAVEYGYNAADEMTTATDWADRVTELTWDADGQLATETAPNGVVQAWTYDAAGRTTEVSTERGTAELAAFDYTYDDAGQLTQQTTTLGTSEVTVDFEHDSIGQLSSTTTDDGASTPTTIAITATPGGQLVVTDDGAELTYNTAQQVVERDPASGSTTTYSYNTNGARNQTTVSGSPAQTTSYGYDAAGYLSSVSTGGTTVEYETDGRGLRQSRSTGTIEDFLWSTTGSLPLMVADGDNYYLYAAGSTPIAQIDKTSGEARYLARDDLGSVRLSTDNTGTVLGSQTFSEFGTPTSSAGSIDTPFGFTGNWTDAETGFVHLRARDYDPDTGQFINVDPALDTTKQPYTYAGNNPVQYTDNTGLDFWSDLGTNLAAFGAGVLNGATFGLSGLIMSAVIPGYDCFVQENQGFYAAGDVVGMVASTVAVSVVSAGGLGAAALGARVAVSAAAKVGAGAVRSAVRITTAKSLPRVAATTSSRNLALSTPKVASGKLQNLVDNLYKGTANPNRVGSGTTMDAVRSELSTGVATGGKMHSTKAQESVNGLQNWLKKNPDASYSDRLVAQSLLDDLRDALGGAQ</sequence>
<keyword evidence="1" id="KW-0677">Repeat</keyword>
<dbReference type="InterPro" id="IPR031325">
    <property type="entry name" value="RHS_repeat"/>
</dbReference>
<gene>
    <name evidence="4" type="ORF">ACFQRL_14330</name>
</gene>
<accession>A0ABW2HFP9</accession>
<dbReference type="InterPro" id="IPR006530">
    <property type="entry name" value="YD"/>
</dbReference>
<dbReference type="Pfam" id="PF25023">
    <property type="entry name" value="TEN_YD-shell"/>
    <property type="match status" value="3"/>
</dbReference>
<name>A0ABW2HFP9_9MICO</name>
<feature type="domain" description="DUF6531" evidence="2">
    <location>
        <begin position="515"/>
        <end position="596"/>
    </location>
</feature>
<evidence type="ECO:0000256" key="1">
    <source>
        <dbReference type="ARBA" id="ARBA00022737"/>
    </source>
</evidence>
<dbReference type="EMBL" id="JBHTBE010000004">
    <property type="protein sequence ID" value="MFC7270137.1"/>
    <property type="molecule type" value="Genomic_DNA"/>
</dbReference>
<protein>
    <submittedName>
        <fullName evidence="4">RHS repeat-associated core domain-containing protein</fullName>
    </submittedName>
</protein>
<dbReference type="Gene3D" id="2.180.10.10">
    <property type="entry name" value="RHS repeat-associated core"/>
    <property type="match status" value="4"/>
</dbReference>
<reference evidence="5" key="1">
    <citation type="journal article" date="2019" name="Int. J. Syst. Evol. Microbiol.">
        <title>The Global Catalogue of Microorganisms (GCM) 10K type strain sequencing project: providing services to taxonomists for standard genome sequencing and annotation.</title>
        <authorList>
            <consortium name="The Broad Institute Genomics Platform"/>
            <consortium name="The Broad Institute Genome Sequencing Center for Infectious Disease"/>
            <person name="Wu L."/>
            <person name="Ma J."/>
        </authorList>
    </citation>
    <scope>NUCLEOTIDE SEQUENCE [LARGE SCALE GENOMIC DNA]</scope>
    <source>
        <strain evidence="5">CGMCC 1.15772</strain>
    </source>
</reference>
<dbReference type="RefSeq" id="WP_262875068.1">
    <property type="nucleotide sequence ID" value="NZ_JAOPFX010000004.1"/>
</dbReference>